<evidence type="ECO:0000313" key="3">
    <source>
        <dbReference type="Proteomes" id="UP001165121"/>
    </source>
</evidence>
<sequence>MHMKYSVLSRSCGAHHLLTRPQYGGSAEPPTALPPRVDRYLGTAHLAAMADPNAKLNSLFGKKKKKKSTTVNANVIVKTSAQNAERAAAAAAAAAPQPAPKPAAPAATASGKVLSDLSLNKEEQEEKTAFQWAKQPKKYKNADEKEAVASTWAEQEERNRVNRRIQLGNERAFPSLGADSTKAQLQSMKAPSTKAVKTKNVWASLHDDEEED</sequence>
<reference evidence="2" key="1">
    <citation type="submission" date="2023-04" db="EMBL/GenBank/DDBJ databases">
        <title>Phytophthora fragariaefolia NBRC 109709.</title>
        <authorList>
            <person name="Ichikawa N."/>
            <person name="Sato H."/>
            <person name="Tonouchi N."/>
        </authorList>
    </citation>
    <scope>NUCLEOTIDE SEQUENCE</scope>
    <source>
        <strain evidence="2">NBRC 109709</strain>
    </source>
</reference>
<gene>
    <name evidence="2" type="ORF">Pfra01_002922400</name>
</gene>
<accession>A0A9W7DAZ3</accession>
<feature type="region of interest" description="Disordered" evidence="1">
    <location>
        <begin position="172"/>
        <end position="212"/>
    </location>
</feature>
<keyword evidence="3" id="KW-1185">Reference proteome</keyword>
<organism evidence="2 3">
    <name type="scientific">Phytophthora fragariaefolia</name>
    <dbReference type="NCBI Taxonomy" id="1490495"/>
    <lineage>
        <taxon>Eukaryota</taxon>
        <taxon>Sar</taxon>
        <taxon>Stramenopiles</taxon>
        <taxon>Oomycota</taxon>
        <taxon>Peronosporomycetes</taxon>
        <taxon>Peronosporales</taxon>
        <taxon>Peronosporaceae</taxon>
        <taxon>Phytophthora</taxon>
    </lineage>
</organism>
<dbReference type="EMBL" id="BSXT01018856">
    <property type="protein sequence ID" value="GMG14787.1"/>
    <property type="molecule type" value="Genomic_DNA"/>
</dbReference>
<dbReference type="OrthoDB" id="165699at2759"/>
<evidence type="ECO:0000256" key="1">
    <source>
        <dbReference type="SAM" id="MobiDB-lite"/>
    </source>
</evidence>
<evidence type="ECO:0000313" key="2">
    <source>
        <dbReference type="EMBL" id="GMG14787.1"/>
    </source>
</evidence>
<protein>
    <submittedName>
        <fullName evidence="2">Unnamed protein product</fullName>
    </submittedName>
</protein>
<name>A0A9W7DAZ3_9STRA</name>
<comment type="caution">
    <text evidence="2">The sequence shown here is derived from an EMBL/GenBank/DDBJ whole genome shotgun (WGS) entry which is preliminary data.</text>
</comment>
<dbReference type="Proteomes" id="UP001165121">
    <property type="component" value="Unassembled WGS sequence"/>
</dbReference>
<dbReference type="AlphaFoldDB" id="A0A9W7DAZ3"/>
<feature type="compositionally biased region" description="Polar residues" evidence="1">
    <location>
        <begin position="181"/>
        <end position="190"/>
    </location>
</feature>
<proteinExistence type="predicted"/>